<name>A0A160IQA5_9BACL</name>
<reference evidence="9 10" key="1">
    <citation type="submission" date="2016-04" db="EMBL/GenBank/DDBJ databases">
        <title>Complete genome sequence of Fictibacillus phosphorivorans G25-29, a strain toxic to nematodes.</title>
        <authorList>
            <person name="Zheng Z."/>
        </authorList>
    </citation>
    <scope>NUCLEOTIDE SEQUENCE [LARGE SCALE GENOMIC DNA]</scope>
    <source>
        <strain evidence="9 10">G25-29</strain>
    </source>
</reference>
<evidence type="ECO:0000256" key="4">
    <source>
        <dbReference type="ARBA" id="ARBA00022643"/>
    </source>
</evidence>
<dbReference type="InterPro" id="IPR029479">
    <property type="entry name" value="Nitroreductase"/>
</dbReference>
<keyword evidence="4" id="KW-0288">FMN</keyword>
<gene>
    <name evidence="9" type="ORF">ABE65_016505</name>
</gene>
<keyword evidence="6" id="KW-0560">Oxidoreductase</keyword>
<comment type="cofactor">
    <cofactor evidence="1">
        <name>FMN</name>
        <dbReference type="ChEBI" id="CHEBI:58210"/>
    </cofactor>
</comment>
<dbReference type="CDD" id="cd02149">
    <property type="entry name" value="NfsB-like"/>
    <property type="match status" value="1"/>
</dbReference>
<dbReference type="InterPro" id="IPR033878">
    <property type="entry name" value="NfsB-like"/>
</dbReference>
<dbReference type="InterPro" id="IPR000415">
    <property type="entry name" value="Nitroreductase-like"/>
</dbReference>
<dbReference type="PANTHER" id="PTHR23026">
    <property type="entry name" value="NADPH NITROREDUCTASE"/>
    <property type="match status" value="1"/>
</dbReference>
<feature type="domain" description="Nitroreductase" evidence="8">
    <location>
        <begin position="16"/>
        <end position="200"/>
    </location>
</feature>
<protein>
    <submittedName>
        <fullName evidence="9">NAD(P)H-dependent oxidoreductase</fullName>
    </submittedName>
</protein>
<evidence type="ECO:0000256" key="7">
    <source>
        <dbReference type="ARBA" id="ARBA00023027"/>
    </source>
</evidence>
<dbReference type="Proteomes" id="UP000076623">
    <property type="component" value="Chromosome"/>
</dbReference>
<dbReference type="EMBL" id="CP015378">
    <property type="protein sequence ID" value="ANC78310.1"/>
    <property type="molecule type" value="Genomic_DNA"/>
</dbReference>
<evidence type="ECO:0000256" key="1">
    <source>
        <dbReference type="ARBA" id="ARBA00001917"/>
    </source>
</evidence>
<dbReference type="RefSeq" id="WP_066397237.1">
    <property type="nucleotide sequence ID" value="NZ_CP015378.1"/>
</dbReference>
<evidence type="ECO:0000313" key="10">
    <source>
        <dbReference type="Proteomes" id="UP000076623"/>
    </source>
</evidence>
<organism evidence="9 10">
    <name type="scientific">Fictibacillus phosphorivorans</name>
    <dbReference type="NCBI Taxonomy" id="1221500"/>
    <lineage>
        <taxon>Bacteria</taxon>
        <taxon>Bacillati</taxon>
        <taxon>Bacillota</taxon>
        <taxon>Bacilli</taxon>
        <taxon>Bacillales</taxon>
        <taxon>Fictibacillaceae</taxon>
        <taxon>Fictibacillus</taxon>
    </lineage>
</organism>
<dbReference type="Pfam" id="PF00881">
    <property type="entry name" value="Nitroreductase"/>
    <property type="match status" value="1"/>
</dbReference>
<proteinExistence type="inferred from homology"/>
<sequence>MNKEAKKQEILEAFQFRHATKEFDPEKKISDDDFAFILETGRLSPSSFGFEPWRFVVIQNPELREKLKPVSWGAQKQLPTASHYVVMLARTAEDMVYDSEYIEHMMTEVKKLPKEAYEAISGFYKTFLESDFKLLGNDRAMFDWAAKQVYIALGNMMTAAAHIGIDSCPIEGFDQEKVQAILEKEGVLEGGNFEVAVMVGFGYRVNEPRPKVRQNMDDVVKWIK</sequence>
<evidence type="ECO:0000313" key="9">
    <source>
        <dbReference type="EMBL" id="ANC78310.1"/>
    </source>
</evidence>
<dbReference type="STRING" id="1221500.ABE65_016505"/>
<evidence type="ECO:0000256" key="5">
    <source>
        <dbReference type="ARBA" id="ARBA00022857"/>
    </source>
</evidence>
<keyword evidence="7" id="KW-0520">NAD</keyword>
<comment type="similarity">
    <text evidence="2">Belongs to the nitroreductase family.</text>
</comment>
<dbReference type="GO" id="GO:0046857">
    <property type="term" value="F:oxidoreductase activity, acting on other nitrogenous compounds as donors, with NAD or NADP as acceptor"/>
    <property type="evidence" value="ECO:0007669"/>
    <property type="project" value="TreeGrafter"/>
</dbReference>
<dbReference type="KEGG" id="fpn:ABE65_016505"/>
<dbReference type="SUPFAM" id="SSF55469">
    <property type="entry name" value="FMN-dependent nitroreductase-like"/>
    <property type="match status" value="1"/>
</dbReference>
<dbReference type="InterPro" id="IPR050627">
    <property type="entry name" value="Nitroreductase/BluB"/>
</dbReference>
<evidence type="ECO:0000259" key="8">
    <source>
        <dbReference type="Pfam" id="PF00881"/>
    </source>
</evidence>
<evidence type="ECO:0000256" key="3">
    <source>
        <dbReference type="ARBA" id="ARBA00022630"/>
    </source>
</evidence>
<dbReference type="Gene3D" id="3.40.109.10">
    <property type="entry name" value="NADH Oxidase"/>
    <property type="match status" value="1"/>
</dbReference>
<dbReference type="AlphaFoldDB" id="A0A160IQA5"/>
<keyword evidence="5" id="KW-0521">NADP</keyword>
<accession>A0A160IQA5</accession>
<keyword evidence="10" id="KW-1185">Reference proteome</keyword>
<evidence type="ECO:0000256" key="2">
    <source>
        <dbReference type="ARBA" id="ARBA00007118"/>
    </source>
</evidence>
<evidence type="ECO:0000256" key="6">
    <source>
        <dbReference type="ARBA" id="ARBA00023002"/>
    </source>
</evidence>
<dbReference type="GO" id="GO:0046256">
    <property type="term" value="P:2,4,6-trinitrotoluene catabolic process"/>
    <property type="evidence" value="ECO:0007669"/>
    <property type="project" value="TreeGrafter"/>
</dbReference>
<keyword evidence="3" id="KW-0285">Flavoprotein</keyword>
<dbReference type="PANTHER" id="PTHR23026:SF125">
    <property type="entry name" value="OXYGEN-INSENSITIVE NAD(P)H NITROREDUCTASE"/>
    <property type="match status" value="1"/>
</dbReference>
<dbReference type="GO" id="GO:0005829">
    <property type="term" value="C:cytosol"/>
    <property type="evidence" value="ECO:0007669"/>
    <property type="project" value="TreeGrafter"/>
</dbReference>